<dbReference type="PANTHER" id="PTHR37089:SF4">
    <property type="entry name" value="EXPORTED PROTEIN"/>
    <property type="match status" value="1"/>
</dbReference>
<proteinExistence type="predicted"/>
<keyword evidence="6" id="KW-1185">Reference proteome</keyword>
<dbReference type="AlphaFoldDB" id="A0A6J4E2V6"/>
<dbReference type="InterPro" id="IPR053167">
    <property type="entry name" value="Spore_coat_component"/>
</dbReference>
<sequence>MVCRRDSKWIWLVLMVSTAASPSIHAASKSATVGITAEVLPACSAGSTVPATLGQFGTLDFGTHFNLAAQVTVVGTAGAGALRVNCLTSTPYRVLISAGGSGNVNARRMTGPSAAQVSYNLYTSATYATVWDNSIGVTGTGNGQDQLLPVYGRVPVQATPLSGTYTDTVTVTVSW</sequence>
<feature type="signal peptide" evidence="1">
    <location>
        <begin position="1"/>
        <end position="26"/>
    </location>
</feature>
<name>A0A6J4E2V6_9PSED</name>
<dbReference type="EMBL" id="BQKM01000006">
    <property type="protein sequence ID" value="GJN53422.1"/>
    <property type="molecule type" value="Genomic_DNA"/>
</dbReference>
<dbReference type="KEGG" id="ptw:TUM18999_10820"/>
<dbReference type="InterPro" id="IPR007893">
    <property type="entry name" value="Spore_coat_U/FanG"/>
</dbReference>
<evidence type="ECO:0000313" key="4">
    <source>
        <dbReference type="EMBL" id="GJN53422.1"/>
    </source>
</evidence>
<feature type="domain" description="Spore coat protein U/FanG" evidence="2">
    <location>
        <begin position="31"/>
        <end position="172"/>
    </location>
</feature>
<dbReference type="PANTHER" id="PTHR37089">
    <property type="entry name" value="PROTEIN U-RELATED"/>
    <property type="match status" value="1"/>
</dbReference>
<evidence type="ECO:0000313" key="6">
    <source>
        <dbReference type="Proteomes" id="UP001054892"/>
    </source>
</evidence>
<reference evidence="3 5" key="1">
    <citation type="submission" date="2020-05" db="EMBL/GenBank/DDBJ databases">
        <title>Characterization of novel class B3 metallo-beta-lactamase from novel Pseudomonas species.</title>
        <authorList>
            <person name="Yamada K."/>
            <person name="Aoki K."/>
            <person name="Ishii Y."/>
        </authorList>
    </citation>
    <scope>NUCLEOTIDE SEQUENCE [LARGE SCALE GENOMIC DNA]</scope>
    <source>
        <strain evidence="3 5">TUM18999</strain>
        <strain evidence="4 6">TUM20286</strain>
    </source>
</reference>
<dbReference type="Proteomes" id="UP001054892">
    <property type="component" value="Unassembled WGS sequence"/>
</dbReference>
<dbReference type="SMART" id="SM00972">
    <property type="entry name" value="SCPU"/>
    <property type="match status" value="1"/>
</dbReference>
<dbReference type="Proteomes" id="UP000509383">
    <property type="component" value="Chromosome"/>
</dbReference>
<gene>
    <name evidence="3" type="ORF">TUM18999_10820</name>
    <name evidence="4" type="ORF">TUM20286_31740</name>
</gene>
<organism evidence="3 5">
    <name type="scientific">Pseudomonas tohonis</name>
    <dbReference type="NCBI Taxonomy" id="2725477"/>
    <lineage>
        <taxon>Bacteria</taxon>
        <taxon>Pseudomonadati</taxon>
        <taxon>Pseudomonadota</taxon>
        <taxon>Gammaproteobacteria</taxon>
        <taxon>Pseudomonadales</taxon>
        <taxon>Pseudomonadaceae</taxon>
        <taxon>Pseudomonas</taxon>
    </lineage>
</organism>
<evidence type="ECO:0000256" key="1">
    <source>
        <dbReference type="SAM" id="SignalP"/>
    </source>
</evidence>
<accession>A0A6J4E2V6</accession>
<feature type="chain" id="PRO_5026800361" description="Spore coat protein U/FanG domain-containing protein" evidence="1">
    <location>
        <begin position="27"/>
        <end position="175"/>
    </location>
</feature>
<evidence type="ECO:0000313" key="5">
    <source>
        <dbReference type="Proteomes" id="UP000509383"/>
    </source>
</evidence>
<keyword evidence="1" id="KW-0732">Signal</keyword>
<evidence type="ECO:0000259" key="2">
    <source>
        <dbReference type="Pfam" id="PF05229"/>
    </source>
</evidence>
<protein>
    <recommendedName>
        <fullName evidence="2">Spore coat protein U/FanG domain-containing protein</fullName>
    </recommendedName>
</protein>
<evidence type="ECO:0000313" key="3">
    <source>
        <dbReference type="EMBL" id="BCG22891.1"/>
    </source>
</evidence>
<dbReference type="Pfam" id="PF05229">
    <property type="entry name" value="SCPU"/>
    <property type="match status" value="1"/>
</dbReference>
<dbReference type="EMBL" id="AP023189">
    <property type="protein sequence ID" value="BCG22891.1"/>
    <property type="molecule type" value="Genomic_DNA"/>
</dbReference>
<dbReference type="RefSeq" id="WP_173173531.1">
    <property type="nucleotide sequence ID" value="NZ_AP023189.1"/>
</dbReference>